<dbReference type="Pfam" id="PF00512">
    <property type="entry name" value="HisKA"/>
    <property type="match status" value="1"/>
</dbReference>
<dbReference type="InterPro" id="IPR050736">
    <property type="entry name" value="Sensor_HK_Regulatory"/>
</dbReference>
<comment type="catalytic activity">
    <reaction evidence="1">
        <text>ATP + protein L-histidine = ADP + protein N-phospho-L-histidine.</text>
        <dbReference type="EC" id="2.7.13.3"/>
    </reaction>
</comment>
<dbReference type="PANTHER" id="PTHR43711">
    <property type="entry name" value="TWO-COMPONENT HISTIDINE KINASE"/>
    <property type="match status" value="1"/>
</dbReference>
<keyword evidence="6" id="KW-0902">Two-component regulatory system</keyword>
<evidence type="ECO:0000256" key="5">
    <source>
        <dbReference type="ARBA" id="ARBA00022777"/>
    </source>
</evidence>
<feature type="transmembrane region" description="Helical" evidence="7">
    <location>
        <begin position="66"/>
        <end position="89"/>
    </location>
</feature>
<feature type="transmembrane region" description="Helical" evidence="7">
    <location>
        <begin position="140"/>
        <end position="158"/>
    </location>
</feature>
<dbReference type="Pfam" id="PF16927">
    <property type="entry name" value="HisKA_7TM"/>
    <property type="match status" value="1"/>
</dbReference>
<dbReference type="Pfam" id="PF13492">
    <property type="entry name" value="GAF_3"/>
    <property type="match status" value="1"/>
</dbReference>
<dbReference type="InterPro" id="IPR036097">
    <property type="entry name" value="HisK_dim/P_sf"/>
</dbReference>
<evidence type="ECO:0000313" key="9">
    <source>
        <dbReference type="EMBL" id="OGY73123.1"/>
    </source>
</evidence>
<dbReference type="PANTHER" id="PTHR43711:SF28">
    <property type="entry name" value="SENSOR HISTIDINE KINASE YXDK"/>
    <property type="match status" value="1"/>
</dbReference>
<dbReference type="PROSITE" id="PS50109">
    <property type="entry name" value="HIS_KIN"/>
    <property type="match status" value="1"/>
</dbReference>
<dbReference type="Proteomes" id="UP000178315">
    <property type="component" value="Unassembled WGS sequence"/>
</dbReference>
<evidence type="ECO:0000256" key="2">
    <source>
        <dbReference type="ARBA" id="ARBA00012438"/>
    </source>
</evidence>
<organism evidence="9 10">
    <name type="scientific">Candidatus Jacksonbacteria bacterium RIFCSPLOWO2_02_FULL_44_20</name>
    <dbReference type="NCBI Taxonomy" id="1798460"/>
    <lineage>
        <taxon>Bacteria</taxon>
        <taxon>Candidatus Jacksoniibacteriota</taxon>
    </lineage>
</organism>
<sequence length="732" mass="84228">MDSIIRLLSISGFAISIITCFVGFVALFKSKGDPRLKFIFFFMCLSIATWSFFYGLWLLADNHDEALFLVRSLGLGSILIPIFHLHWIFSFLGIEKKYKWLLWYGYISSVIFLLFAYSSLFVRDVELTYGFPFWPKPGPLYHIYLFINFIGLHIIGFYQLLVHLRRNQGIKHQQIKHVFIGLLLGVIFGSTNFPFWYDINIPPYGNPIVIIYISMYAYTMIRYRLFDIHLVVRRGTIRIILAAFIYGMFHLVTWAMVRAFGSVWVKPALITGIFIAIAFVLVLPLVEKGIIKLTNRYLYASIYNSQKTLRSLTRKLTRIVDVLKISSLITETVHEVLDIESVRIFAQNSTNHCYHLVHSVGFESKKNVSCDLEECFFTRWVRHFKKAVVKDELQFMAMEHRHRDKGAEKFIKIQKYMEKIGGEVCIPFVVKRELIGFLLLGAKISRDAYTKEDIELLETLGNQTAIALENALLYENMEQSVEDQTKEIKAKNVYLEKLLAMRGQFLDIASHQLRTPISVIKGYVSMLREGDYDSQTPAEKDEVYRSIAEKTEKLSHIVRDILYASELDTGEFTLKEQDIARFPIIPYVSKIVSMHQDEARVKNISLTFSAPGDALLVRASERYMEVVFDNLITNALHYTPRDGKIVVRVKPFQDVVRVEVEDTGVGIPKEDQPGLFEKFKRGANANSMYTDGSGLGLFITKELMDGHPNGKVGFTSELNKGTTFWVEMERAL</sequence>
<evidence type="ECO:0000256" key="6">
    <source>
        <dbReference type="ARBA" id="ARBA00023012"/>
    </source>
</evidence>
<gene>
    <name evidence="9" type="ORF">A3H61_02865</name>
</gene>
<reference evidence="9 10" key="1">
    <citation type="journal article" date="2016" name="Nat. Commun.">
        <title>Thousands of microbial genomes shed light on interconnected biogeochemical processes in an aquifer system.</title>
        <authorList>
            <person name="Anantharaman K."/>
            <person name="Brown C.T."/>
            <person name="Hug L.A."/>
            <person name="Sharon I."/>
            <person name="Castelle C.J."/>
            <person name="Probst A.J."/>
            <person name="Thomas B.C."/>
            <person name="Singh A."/>
            <person name="Wilkins M.J."/>
            <person name="Karaoz U."/>
            <person name="Brodie E.L."/>
            <person name="Williams K.H."/>
            <person name="Hubbard S.S."/>
            <person name="Banfield J.F."/>
        </authorList>
    </citation>
    <scope>NUCLEOTIDE SEQUENCE [LARGE SCALE GENOMIC DNA]</scope>
</reference>
<dbReference type="AlphaFoldDB" id="A0A1G2A886"/>
<dbReference type="SMART" id="SM00387">
    <property type="entry name" value="HATPase_c"/>
    <property type="match status" value="1"/>
</dbReference>
<dbReference type="Pfam" id="PF02518">
    <property type="entry name" value="HATPase_c"/>
    <property type="match status" value="1"/>
</dbReference>
<dbReference type="SMART" id="SM00388">
    <property type="entry name" value="HisKA"/>
    <property type="match status" value="1"/>
</dbReference>
<dbReference type="InterPro" id="IPR003594">
    <property type="entry name" value="HATPase_dom"/>
</dbReference>
<dbReference type="InterPro" id="IPR005467">
    <property type="entry name" value="His_kinase_dom"/>
</dbReference>
<feature type="transmembrane region" description="Helical" evidence="7">
    <location>
        <begin position="40"/>
        <end position="60"/>
    </location>
</feature>
<feature type="domain" description="Histidine kinase" evidence="8">
    <location>
        <begin position="508"/>
        <end position="732"/>
    </location>
</feature>
<dbReference type="CDD" id="cd00082">
    <property type="entry name" value="HisKA"/>
    <property type="match status" value="1"/>
</dbReference>
<feature type="transmembrane region" description="Helical" evidence="7">
    <location>
        <begin position="209"/>
        <end position="225"/>
    </location>
</feature>
<comment type="caution">
    <text evidence="9">The sequence shown here is derived from an EMBL/GenBank/DDBJ whole genome shotgun (WGS) entry which is preliminary data.</text>
</comment>
<dbReference type="SMART" id="SM00065">
    <property type="entry name" value="GAF"/>
    <property type="match status" value="1"/>
</dbReference>
<dbReference type="InterPro" id="IPR004358">
    <property type="entry name" value="Sig_transdc_His_kin-like_C"/>
</dbReference>
<keyword evidence="3" id="KW-0597">Phosphoprotein</keyword>
<dbReference type="EMBL" id="MHJU01000017">
    <property type="protein sequence ID" value="OGY73123.1"/>
    <property type="molecule type" value="Genomic_DNA"/>
</dbReference>
<evidence type="ECO:0000256" key="1">
    <source>
        <dbReference type="ARBA" id="ARBA00000085"/>
    </source>
</evidence>
<feature type="transmembrane region" description="Helical" evidence="7">
    <location>
        <begin position="6"/>
        <end position="28"/>
    </location>
</feature>
<dbReference type="InterPro" id="IPR036890">
    <property type="entry name" value="HATPase_C_sf"/>
</dbReference>
<name>A0A1G2A886_9BACT</name>
<proteinExistence type="predicted"/>
<protein>
    <recommendedName>
        <fullName evidence="2">histidine kinase</fullName>
        <ecNumber evidence="2">2.7.13.3</ecNumber>
    </recommendedName>
</protein>
<feature type="transmembrane region" description="Helical" evidence="7">
    <location>
        <begin position="237"/>
        <end position="257"/>
    </location>
</feature>
<dbReference type="SUPFAM" id="SSF55874">
    <property type="entry name" value="ATPase domain of HSP90 chaperone/DNA topoisomerase II/histidine kinase"/>
    <property type="match status" value="1"/>
</dbReference>
<dbReference type="Gene3D" id="3.30.565.10">
    <property type="entry name" value="Histidine kinase-like ATPase, C-terminal domain"/>
    <property type="match status" value="1"/>
</dbReference>
<keyword evidence="7" id="KW-0812">Transmembrane</keyword>
<evidence type="ECO:0000313" key="10">
    <source>
        <dbReference type="Proteomes" id="UP000178315"/>
    </source>
</evidence>
<dbReference type="CDD" id="cd00075">
    <property type="entry name" value="HATPase"/>
    <property type="match status" value="1"/>
</dbReference>
<dbReference type="Gene3D" id="1.10.287.130">
    <property type="match status" value="1"/>
</dbReference>
<evidence type="ECO:0000256" key="4">
    <source>
        <dbReference type="ARBA" id="ARBA00022679"/>
    </source>
</evidence>
<dbReference type="InterPro" id="IPR003661">
    <property type="entry name" value="HisK_dim/P_dom"/>
</dbReference>
<evidence type="ECO:0000256" key="7">
    <source>
        <dbReference type="SAM" id="Phobius"/>
    </source>
</evidence>
<dbReference type="SUPFAM" id="SSF47384">
    <property type="entry name" value="Homodimeric domain of signal transducing histidine kinase"/>
    <property type="match status" value="1"/>
</dbReference>
<keyword evidence="4" id="KW-0808">Transferase</keyword>
<keyword evidence="5" id="KW-0418">Kinase</keyword>
<evidence type="ECO:0000256" key="3">
    <source>
        <dbReference type="ARBA" id="ARBA00022553"/>
    </source>
</evidence>
<dbReference type="InterPro" id="IPR029016">
    <property type="entry name" value="GAF-like_dom_sf"/>
</dbReference>
<dbReference type="InterPro" id="IPR003018">
    <property type="entry name" value="GAF"/>
</dbReference>
<dbReference type="SUPFAM" id="SSF55781">
    <property type="entry name" value="GAF domain-like"/>
    <property type="match status" value="1"/>
</dbReference>
<dbReference type="EC" id="2.7.13.3" evidence="2"/>
<evidence type="ECO:0000259" key="8">
    <source>
        <dbReference type="PROSITE" id="PS50109"/>
    </source>
</evidence>
<dbReference type="PRINTS" id="PR00344">
    <property type="entry name" value="BCTRLSENSOR"/>
</dbReference>
<dbReference type="GO" id="GO:0000155">
    <property type="term" value="F:phosphorelay sensor kinase activity"/>
    <property type="evidence" value="ECO:0007669"/>
    <property type="project" value="InterPro"/>
</dbReference>
<feature type="transmembrane region" description="Helical" evidence="7">
    <location>
        <begin position="178"/>
        <end position="197"/>
    </location>
</feature>
<dbReference type="InterPro" id="IPR031621">
    <property type="entry name" value="HisKA_7TM"/>
</dbReference>
<accession>A0A1G2A886</accession>
<keyword evidence="7" id="KW-1133">Transmembrane helix</keyword>
<dbReference type="Gene3D" id="3.30.450.40">
    <property type="match status" value="1"/>
</dbReference>
<keyword evidence="7" id="KW-0472">Membrane</keyword>
<feature type="transmembrane region" description="Helical" evidence="7">
    <location>
        <begin position="263"/>
        <end position="286"/>
    </location>
</feature>
<feature type="transmembrane region" description="Helical" evidence="7">
    <location>
        <begin position="101"/>
        <end position="120"/>
    </location>
</feature>